<accession>A0AAW0V611</accession>
<proteinExistence type="predicted"/>
<reference evidence="2 3" key="1">
    <citation type="submission" date="2023-03" db="EMBL/GenBank/DDBJ databases">
        <title>High-quality genome of Scylla paramamosain provides insights in environmental adaptation.</title>
        <authorList>
            <person name="Zhang L."/>
        </authorList>
    </citation>
    <scope>NUCLEOTIDE SEQUENCE [LARGE SCALE GENOMIC DNA]</scope>
    <source>
        <strain evidence="2">LZ_2023a</strain>
        <tissue evidence="2">Muscle</tissue>
    </source>
</reference>
<dbReference type="Proteomes" id="UP001487740">
    <property type="component" value="Unassembled WGS sequence"/>
</dbReference>
<evidence type="ECO:0000313" key="3">
    <source>
        <dbReference type="Proteomes" id="UP001487740"/>
    </source>
</evidence>
<evidence type="ECO:0000256" key="1">
    <source>
        <dbReference type="SAM" id="MobiDB-lite"/>
    </source>
</evidence>
<sequence length="124" mass="13776">MVTSTVFFSCLEGTSTAVCQGRRNRKVSRINLGRIENDETYSALEGSQVDMAREARDLKDHEDPKDDSAPASSKLLGINIWTRYRTTSTVTMLYTDTNTTIRLSYVCQAGHLQLPQFACGPTPP</sequence>
<gene>
    <name evidence="2" type="ORF">O3P69_002089</name>
</gene>
<comment type="caution">
    <text evidence="2">The sequence shown here is derived from an EMBL/GenBank/DDBJ whole genome shotgun (WGS) entry which is preliminary data.</text>
</comment>
<feature type="region of interest" description="Disordered" evidence="1">
    <location>
        <begin position="43"/>
        <end position="72"/>
    </location>
</feature>
<dbReference type="EMBL" id="JARAKH010000001">
    <property type="protein sequence ID" value="KAK8407291.1"/>
    <property type="molecule type" value="Genomic_DNA"/>
</dbReference>
<protein>
    <submittedName>
        <fullName evidence="2">Uncharacterized protein</fullName>
    </submittedName>
</protein>
<evidence type="ECO:0000313" key="2">
    <source>
        <dbReference type="EMBL" id="KAK8407291.1"/>
    </source>
</evidence>
<dbReference type="AlphaFoldDB" id="A0AAW0V611"/>
<organism evidence="2 3">
    <name type="scientific">Scylla paramamosain</name>
    <name type="common">Mud crab</name>
    <dbReference type="NCBI Taxonomy" id="85552"/>
    <lineage>
        <taxon>Eukaryota</taxon>
        <taxon>Metazoa</taxon>
        <taxon>Ecdysozoa</taxon>
        <taxon>Arthropoda</taxon>
        <taxon>Crustacea</taxon>
        <taxon>Multicrustacea</taxon>
        <taxon>Malacostraca</taxon>
        <taxon>Eumalacostraca</taxon>
        <taxon>Eucarida</taxon>
        <taxon>Decapoda</taxon>
        <taxon>Pleocyemata</taxon>
        <taxon>Brachyura</taxon>
        <taxon>Eubrachyura</taxon>
        <taxon>Portunoidea</taxon>
        <taxon>Portunidae</taxon>
        <taxon>Portuninae</taxon>
        <taxon>Scylla</taxon>
    </lineage>
</organism>
<feature type="compositionally biased region" description="Basic and acidic residues" evidence="1">
    <location>
        <begin position="51"/>
        <end position="68"/>
    </location>
</feature>
<name>A0AAW0V611_SCYPA</name>
<keyword evidence="3" id="KW-1185">Reference proteome</keyword>